<dbReference type="AlphaFoldDB" id="B0DRW9"/>
<dbReference type="STRING" id="486041.B0DRW9"/>
<name>B0DRW9_LACBS</name>
<dbReference type="OrthoDB" id="1728974at2759"/>
<protein>
    <submittedName>
        <fullName evidence="1">Predicted protein</fullName>
    </submittedName>
</protein>
<dbReference type="Proteomes" id="UP000001194">
    <property type="component" value="Unassembled WGS sequence"/>
</dbReference>
<proteinExistence type="predicted"/>
<dbReference type="EMBL" id="DS547129">
    <property type="protein sequence ID" value="EDR02688.1"/>
    <property type="molecule type" value="Genomic_DNA"/>
</dbReference>
<dbReference type="GeneID" id="6082367"/>
<dbReference type="KEGG" id="lbc:LACBIDRAFT_308241"/>
<dbReference type="InParanoid" id="B0DRW9"/>
<accession>B0DRW9</accession>
<dbReference type="RefSeq" id="XP_001886732.1">
    <property type="nucleotide sequence ID" value="XM_001886697.1"/>
</dbReference>
<gene>
    <name evidence="1" type="ORF">LACBIDRAFT_308241</name>
</gene>
<evidence type="ECO:0000313" key="2">
    <source>
        <dbReference type="Proteomes" id="UP000001194"/>
    </source>
</evidence>
<keyword evidence="2" id="KW-1185">Reference proteome</keyword>
<dbReference type="HOGENOM" id="CLU_2158868_0_0_1"/>
<organism evidence="2">
    <name type="scientific">Laccaria bicolor (strain S238N-H82 / ATCC MYA-4686)</name>
    <name type="common">Bicoloured deceiver</name>
    <name type="synonym">Laccaria laccata var. bicolor</name>
    <dbReference type="NCBI Taxonomy" id="486041"/>
    <lineage>
        <taxon>Eukaryota</taxon>
        <taxon>Fungi</taxon>
        <taxon>Dikarya</taxon>
        <taxon>Basidiomycota</taxon>
        <taxon>Agaricomycotina</taxon>
        <taxon>Agaricomycetes</taxon>
        <taxon>Agaricomycetidae</taxon>
        <taxon>Agaricales</taxon>
        <taxon>Agaricineae</taxon>
        <taxon>Hydnangiaceae</taxon>
        <taxon>Laccaria</taxon>
    </lineage>
</organism>
<evidence type="ECO:0000313" key="1">
    <source>
        <dbReference type="EMBL" id="EDR02688.1"/>
    </source>
</evidence>
<reference evidence="1 2" key="1">
    <citation type="journal article" date="2008" name="Nature">
        <title>The genome of Laccaria bicolor provides insights into mycorrhizal symbiosis.</title>
        <authorList>
            <person name="Martin F."/>
            <person name="Aerts A."/>
            <person name="Ahren D."/>
            <person name="Brun A."/>
            <person name="Danchin E.G.J."/>
            <person name="Duchaussoy F."/>
            <person name="Gibon J."/>
            <person name="Kohler A."/>
            <person name="Lindquist E."/>
            <person name="Pereda V."/>
            <person name="Salamov A."/>
            <person name="Shapiro H.J."/>
            <person name="Wuyts J."/>
            <person name="Blaudez D."/>
            <person name="Buee M."/>
            <person name="Brokstein P."/>
            <person name="Canbaeck B."/>
            <person name="Cohen D."/>
            <person name="Courty P.E."/>
            <person name="Coutinho P.M."/>
            <person name="Delaruelle C."/>
            <person name="Detter J.C."/>
            <person name="Deveau A."/>
            <person name="DiFazio S."/>
            <person name="Duplessis S."/>
            <person name="Fraissinet-Tachet L."/>
            <person name="Lucic E."/>
            <person name="Frey-Klett P."/>
            <person name="Fourrey C."/>
            <person name="Feussner I."/>
            <person name="Gay G."/>
            <person name="Grimwood J."/>
            <person name="Hoegger P.J."/>
            <person name="Jain P."/>
            <person name="Kilaru S."/>
            <person name="Labbe J."/>
            <person name="Lin Y.C."/>
            <person name="Legue V."/>
            <person name="Le Tacon F."/>
            <person name="Marmeisse R."/>
            <person name="Melayah D."/>
            <person name="Montanini B."/>
            <person name="Muratet M."/>
            <person name="Nehls U."/>
            <person name="Niculita-Hirzel H."/>
            <person name="Oudot-Le Secq M.P."/>
            <person name="Peter M."/>
            <person name="Quesneville H."/>
            <person name="Rajashekar B."/>
            <person name="Reich M."/>
            <person name="Rouhier N."/>
            <person name="Schmutz J."/>
            <person name="Yin T."/>
            <person name="Chalot M."/>
            <person name="Henrissat B."/>
            <person name="Kuees U."/>
            <person name="Lucas S."/>
            <person name="Van de Peer Y."/>
            <person name="Podila G.K."/>
            <person name="Polle A."/>
            <person name="Pukkila P.J."/>
            <person name="Richardson P.M."/>
            <person name="Rouze P."/>
            <person name="Sanders I.R."/>
            <person name="Stajich J.E."/>
            <person name="Tunlid A."/>
            <person name="Tuskan G."/>
            <person name="Grigoriev I.V."/>
        </authorList>
    </citation>
    <scope>NUCLEOTIDE SEQUENCE [LARGE SCALE GENOMIC DNA]</scope>
    <source>
        <strain evidence="2">S238N-H82 / ATCC MYA-4686</strain>
    </source>
</reference>
<sequence length="111" mass="12628">MQSGHQLRNLLVTILCDCSPSDPAALWLQFQTQICDDLHWALQQKNIRQNPTEEDVFDYGLYCSISFNSTGSVTRDRPVEILVLTTTQICCDKPKIWAIFRPLSAAGHENF</sequence>